<organism evidence="2 3">
    <name type="scientific">Porphyromonas macacae</name>
    <dbReference type="NCBI Taxonomy" id="28115"/>
    <lineage>
        <taxon>Bacteria</taxon>
        <taxon>Pseudomonadati</taxon>
        <taxon>Bacteroidota</taxon>
        <taxon>Bacteroidia</taxon>
        <taxon>Bacteroidales</taxon>
        <taxon>Porphyromonadaceae</taxon>
        <taxon>Porphyromonas</taxon>
    </lineage>
</organism>
<dbReference type="InterPro" id="IPR001460">
    <property type="entry name" value="PCN-bd_Tpept"/>
</dbReference>
<accession>A0A379EBF6</accession>
<sequence>MLYDVVWKGTGKPVQSEVVSISGKTGTAQLAGSGGAGYLEPAVHVIRSLSAAISRAKSPNTAVLAVVREPNPIERVSGRRNVTGPIVRE</sequence>
<dbReference type="Pfam" id="PF00905">
    <property type="entry name" value="Transpeptidase"/>
    <property type="match status" value="1"/>
</dbReference>
<evidence type="ECO:0000313" key="3">
    <source>
        <dbReference type="Proteomes" id="UP000254263"/>
    </source>
</evidence>
<evidence type="ECO:0000313" key="2">
    <source>
        <dbReference type="EMBL" id="SUB93737.1"/>
    </source>
</evidence>
<dbReference type="GO" id="GO:0008658">
    <property type="term" value="F:penicillin binding"/>
    <property type="evidence" value="ECO:0007669"/>
    <property type="project" value="InterPro"/>
</dbReference>
<name>A0A379EBF6_9PORP</name>
<dbReference type="Proteomes" id="UP000254263">
    <property type="component" value="Unassembled WGS sequence"/>
</dbReference>
<dbReference type="SUPFAM" id="SSF56601">
    <property type="entry name" value="beta-lactamase/transpeptidase-like"/>
    <property type="match status" value="1"/>
</dbReference>
<dbReference type="InterPro" id="IPR012338">
    <property type="entry name" value="Beta-lactam/transpept-like"/>
</dbReference>
<protein>
    <submittedName>
        <fullName evidence="2">Stage V sporulation protein D</fullName>
    </submittedName>
</protein>
<reference evidence="2 3" key="1">
    <citation type="submission" date="2018-06" db="EMBL/GenBank/DDBJ databases">
        <authorList>
            <consortium name="Pathogen Informatics"/>
            <person name="Doyle S."/>
        </authorList>
    </citation>
    <scope>NUCLEOTIDE SEQUENCE [LARGE SCALE GENOMIC DNA]</scope>
    <source>
        <strain evidence="2 3">NCTC13100</strain>
    </source>
</reference>
<dbReference type="RefSeq" id="WP_115087439.1">
    <property type="nucleotide sequence ID" value="NZ_UGTI01000003.1"/>
</dbReference>
<evidence type="ECO:0000259" key="1">
    <source>
        <dbReference type="Pfam" id="PF00905"/>
    </source>
</evidence>
<proteinExistence type="predicted"/>
<dbReference type="EMBL" id="UGTI01000003">
    <property type="protein sequence ID" value="SUB93737.1"/>
    <property type="molecule type" value="Genomic_DNA"/>
</dbReference>
<dbReference type="Gene3D" id="3.30.450.330">
    <property type="match status" value="1"/>
</dbReference>
<gene>
    <name evidence="2" type="ORF">NCTC13100_01971</name>
</gene>
<dbReference type="AlphaFoldDB" id="A0A379EBF6"/>
<feature type="domain" description="Penicillin-binding protein transpeptidase" evidence="1">
    <location>
        <begin position="1"/>
        <end position="87"/>
    </location>
</feature>